<dbReference type="Proteomes" id="UP000003527">
    <property type="component" value="Unassembled WGS sequence"/>
</dbReference>
<dbReference type="SMART" id="SM01134">
    <property type="entry name" value="DeoRC"/>
    <property type="match status" value="1"/>
</dbReference>
<dbReference type="PANTHER" id="PTHR30363">
    <property type="entry name" value="HTH-TYPE TRANSCRIPTIONAL REGULATOR SRLR-RELATED"/>
    <property type="match status" value="1"/>
</dbReference>
<dbReference type="RefSeq" id="WP_009536647.1">
    <property type="nucleotide sequence ID" value="NZ_JH414504.1"/>
</dbReference>
<dbReference type="SUPFAM" id="SSF100950">
    <property type="entry name" value="NagB/RpiA/CoA transferase-like"/>
    <property type="match status" value="1"/>
</dbReference>
<dbReference type="Pfam" id="PF08220">
    <property type="entry name" value="HTH_DeoR"/>
    <property type="match status" value="1"/>
</dbReference>
<accession>G9WV69</accession>
<keyword evidence="2" id="KW-0238">DNA-binding</keyword>
<evidence type="ECO:0000259" key="4">
    <source>
        <dbReference type="PROSITE" id="PS51000"/>
    </source>
</evidence>
<feature type="domain" description="HTH deoR-type" evidence="4">
    <location>
        <begin position="8"/>
        <end position="63"/>
    </location>
</feature>
<reference evidence="5 6" key="1">
    <citation type="submission" date="2011-08" db="EMBL/GenBank/DDBJ databases">
        <title>The Genome Sequence of Oribacterium sp. ACB7.</title>
        <authorList>
            <consortium name="The Broad Institute Genome Sequencing Platform"/>
            <person name="Earl A."/>
            <person name="Ward D."/>
            <person name="Feldgarden M."/>
            <person name="Gevers D."/>
            <person name="Sizova M."/>
            <person name="Hazen A."/>
            <person name="Epstein S."/>
            <person name="Young S.K."/>
            <person name="Zeng Q."/>
            <person name="Gargeya S."/>
            <person name="Fitzgerald M."/>
            <person name="Haas B."/>
            <person name="Abouelleil A."/>
            <person name="Alvarado L."/>
            <person name="Arachchi H.M."/>
            <person name="Berlin A."/>
            <person name="Brown A."/>
            <person name="Chapman S.B."/>
            <person name="Chen Z."/>
            <person name="Dunbar C."/>
            <person name="Freedman E."/>
            <person name="Gearin G."/>
            <person name="Gellesch M."/>
            <person name="Goldberg J."/>
            <person name="Griggs A."/>
            <person name="Gujja S."/>
            <person name="Heiman D."/>
            <person name="Howarth C."/>
            <person name="Larson L."/>
            <person name="Lui A."/>
            <person name="MacDonald P.J.P."/>
            <person name="Montmayeur A."/>
            <person name="Murphy C."/>
            <person name="Neiman D."/>
            <person name="Pearson M."/>
            <person name="Priest M."/>
            <person name="Roberts A."/>
            <person name="Saif S."/>
            <person name="Shea T."/>
            <person name="Shenoy N."/>
            <person name="Sisk P."/>
            <person name="Stolte C."/>
            <person name="Sykes S."/>
            <person name="Wortman J."/>
            <person name="Nusbaum C."/>
            <person name="Birren B."/>
        </authorList>
    </citation>
    <scope>NUCLEOTIDE SEQUENCE [LARGE SCALE GENOMIC DNA]</scope>
    <source>
        <strain evidence="5 6">ACB7</strain>
    </source>
</reference>
<comment type="caution">
    <text evidence="5">The sequence shown here is derived from an EMBL/GenBank/DDBJ whole genome shotgun (WGS) entry which is preliminary data.</text>
</comment>
<dbReference type="PROSITE" id="PS51000">
    <property type="entry name" value="HTH_DEOR_2"/>
    <property type="match status" value="1"/>
</dbReference>
<dbReference type="InterPro" id="IPR036390">
    <property type="entry name" value="WH_DNA-bd_sf"/>
</dbReference>
<dbReference type="Gene3D" id="1.10.10.10">
    <property type="entry name" value="Winged helix-like DNA-binding domain superfamily/Winged helix DNA-binding domain"/>
    <property type="match status" value="1"/>
</dbReference>
<dbReference type="InterPro" id="IPR050313">
    <property type="entry name" value="Carb_Metab_HTH_regulators"/>
</dbReference>
<keyword evidence="1" id="KW-0805">Transcription regulation</keyword>
<dbReference type="PANTHER" id="PTHR30363:SF44">
    <property type="entry name" value="AGA OPERON TRANSCRIPTIONAL REPRESSOR-RELATED"/>
    <property type="match status" value="1"/>
</dbReference>
<keyword evidence="3" id="KW-0804">Transcription</keyword>
<dbReference type="InterPro" id="IPR018356">
    <property type="entry name" value="Tscrpt_reg_HTH_DeoR_CS"/>
</dbReference>
<dbReference type="InterPro" id="IPR037171">
    <property type="entry name" value="NagB/RpiA_transferase-like"/>
</dbReference>
<sequence length="256" mass="29014">MKNSKANVEARQKNILQYVRKAGEVNSYDLVDEFKISIMTVRRDLEELEQKHLLKRTHGGACTLDYVKGSKSLSKNIRICRDLISRYASSLIKDNDRIFINGSRTALKMLEYVGNKNVTVYTNNGLAFGRKFPENVSIHMTGGELRNHILVGDATMRNILDVTANKTFIGCWAVYDDGAFLYNIPNEIGINEAMISRTTEDLYILADHSKLQRHDNLESSYGSCIYDRKVTLITDNQADTEIIEKLRASGIEIIIV</sequence>
<evidence type="ECO:0000256" key="3">
    <source>
        <dbReference type="ARBA" id="ARBA00023163"/>
    </source>
</evidence>
<organism evidence="5 6">
    <name type="scientific">Oribacterium asaccharolyticum ACB7</name>
    <dbReference type="NCBI Taxonomy" id="796944"/>
    <lineage>
        <taxon>Bacteria</taxon>
        <taxon>Bacillati</taxon>
        <taxon>Bacillota</taxon>
        <taxon>Clostridia</taxon>
        <taxon>Lachnospirales</taxon>
        <taxon>Lachnospiraceae</taxon>
        <taxon>Oribacterium</taxon>
    </lineage>
</organism>
<evidence type="ECO:0000313" key="5">
    <source>
        <dbReference type="EMBL" id="EHL11470.1"/>
    </source>
</evidence>
<dbReference type="Pfam" id="PF00455">
    <property type="entry name" value="DeoRC"/>
    <property type="match status" value="1"/>
</dbReference>
<dbReference type="GO" id="GO:0003677">
    <property type="term" value="F:DNA binding"/>
    <property type="evidence" value="ECO:0007669"/>
    <property type="project" value="UniProtKB-KW"/>
</dbReference>
<dbReference type="InterPro" id="IPR036388">
    <property type="entry name" value="WH-like_DNA-bd_sf"/>
</dbReference>
<evidence type="ECO:0000256" key="1">
    <source>
        <dbReference type="ARBA" id="ARBA00023015"/>
    </source>
</evidence>
<evidence type="ECO:0000256" key="2">
    <source>
        <dbReference type="ARBA" id="ARBA00023125"/>
    </source>
</evidence>
<dbReference type="GO" id="GO:0003700">
    <property type="term" value="F:DNA-binding transcription factor activity"/>
    <property type="evidence" value="ECO:0007669"/>
    <property type="project" value="InterPro"/>
</dbReference>
<evidence type="ECO:0000313" key="6">
    <source>
        <dbReference type="Proteomes" id="UP000003527"/>
    </source>
</evidence>
<dbReference type="InterPro" id="IPR014036">
    <property type="entry name" value="DeoR-like_C"/>
</dbReference>
<protein>
    <recommendedName>
        <fullName evidence="4">HTH deoR-type domain-containing protein</fullName>
    </recommendedName>
</protein>
<dbReference type="EMBL" id="AFZD01000017">
    <property type="protein sequence ID" value="EHL11470.1"/>
    <property type="molecule type" value="Genomic_DNA"/>
</dbReference>
<dbReference type="SMART" id="SM00420">
    <property type="entry name" value="HTH_DEOR"/>
    <property type="match status" value="1"/>
</dbReference>
<dbReference type="HOGENOM" id="CLU_060699_1_1_9"/>
<dbReference type="PATRIC" id="fig|796944.3.peg.1529"/>
<keyword evidence="6" id="KW-1185">Reference proteome</keyword>
<dbReference type="PROSITE" id="PS00894">
    <property type="entry name" value="HTH_DEOR_1"/>
    <property type="match status" value="1"/>
</dbReference>
<name>G9WV69_9FIRM</name>
<dbReference type="InterPro" id="IPR001034">
    <property type="entry name" value="DeoR_HTH"/>
</dbReference>
<dbReference type="SUPFAM" id="SSF46785">
    <property type="entry name" value="Winged helix' DNA-binding domain"/>
    <property type="match status" value="1"/>
</dbReference>
<proteinExistence type="predicted"/>
<gene>
    <name evidence="5" type="ORF">HMPREF9624_00803</name>
</gene>
<dbReference type="AlphaFoldDB" id="G9WV69"/>
<dbReference type="PRINTS" id="PR00037">
    <property type="entry name" value="HTHLACR"/>
</dbReference>